<feature type="transmembrane region" description="Helical" evidence="11">
    <location>
        <begin position="36"/>
        <end position="54"/>
    </location>
</feature>
<evidence type="ECO:0000256" key="4">
    <source>
        <dbReference type="ARBA" id="ARBA00022660"/>
    </source>
</evidence>
<sequence>MAGRLVGRVQRTISPFQQQIFKGYIEGMPLRLWDRFVHLVSPLILPVLVFGSLYKWTDNKHKENTLNHRS</sequence>
<evidence type="ECO:0000313" key="13">
    <source>
        <dbReference type="Proteomes" id="UP001431209"/>
    </source>
</evidence>
<dbReference type="Proteomes" id="UP001431209">
    <property type="component" value="Unassembled WGS sequence"/>
</dbReference>
<evidence type="ECO:0000256" key="5">
    <source>
        <dbReference type="ARBA" id="ARBA00022692"/>
    </source>
</evidence>
<dbReference type="GO" id="GO:0006122">
    <property type="term" value="P:mitochondrial electron transport, ubiquinol to cytochrome c"/>
    <property type="evidence" value="ECO:0007669"/>
    <property type="project" value="UniProtKB-UniRule"/>
</dbReference>
<evidence type="ECO:0000256" key="10">
    <source>
        <dbReference type="ARBA" id="ARBA00023136"/>
    </source>
</evidence>
<keyword evidence="3 11" id="KW-0813">Transport</keyword>
<keyword evidence="5 11" id="KW-0812">Transmembrane</keyword>
<keyword evidence="4 11" id="KW-0679">Respiratory chain</keyword>
<keyword evidence="8 11" id="KW-1133">Transmembrane helix</keyword>
<keyword evidence="7 11" id="KW-0249">Electron transport</keyword>
<keyword evidence="6 11" id="KW-0999">Mitochondrion inner membrane</keyword>
<evidence type="ECO:0000256" key="9">
    <source>
        <dbReference type="ARBA" id="ARBA00023128"/>
    </source>
</evidence>
<dbReference type="InterPro" id="IPR004205">
    <property type="entry name" value="Cyt_bc1_su8"/>
</dbReference>
<accession>A0AAW2ZIB3</accession>
<evidence type="ECO:0000256" key="3">
    <source>
        <dbReference type="ARBA" id="ARBA00022448"/>
    </source>
</evidence>
<evidence type="ECO:0000256" key="11">
    <source>
        <dbReference type="RuleBase" id="RU368118"/>
    </source>
</evidence>
<keyword evidence="13" id="KW-1185">Reference proteome</keyword>
<dbReference type="GO" id="GO:0005743">
    <property type="term" value="C:mitochondrial inner membrane"/>
    <property type="evidence" value="ECO:0007669"/>
    <property type="project" value="UniProtKB-SubCell"/>
</dbReference>
<reference evidence="12 13" key="1">
    <citation type="submission" date="2024-03" db="EMBL/GenBank/DDBJ databases">
        <title>The Acrasis kona genome and developmental transcriptomes reveal deep origins of eukaryotic multicellular pathways.</title>
        <authorList>
            <person name="Sheikh S."/>
            <person name="Fu C.-J."/>
            <person name="Brown M.W."/>
            <person name="Baldauf S.L."/>
        </authorList>
    </citation>
    <scope>NUCLEOTIDE SEQUENCE [LARGE SCALE GENOMIC DNA]</scope>
    <source>
        <strain evidence="12 13">ATCC MYA-3509</strain>
    </source>
</reference>
<dbReference type="AlphaFoldDB" id="A0AAW2ZIB3"/>
<keyword evidence="10 11" id="KW-0472">Membrane</keyword>
<comment type="caution">
    <text evidence="12">The sequence shown here is derived from an EMBL/GenBank/DDBJ whole genome shotgun (WGS) entry which is preliminary data.</text>
</comment>
<dbReference type="Gene3D" id="1.20.5.210">
    <property type="entry name" value="Cytochrome b-c1 complex subunit 8"/>
    <property type="match status" value="1"/>
</dbReference>
<comment type="function">
    <text evidence="11">Component of the ubiquinol-cytochrome c oxidoreductase, a multisubunit transmembrane complex that is part of the mitochondrial electron transport chain which drives oxidative phosphorylation. The complex plays an important role in the uptake of multiple carbon sources present in different host niches.</text>
</comment>
<organism evidence="12 13">
    <name type="scientific">Acrasis kona</name>
    <dbReference type="NCBI Taxonomy" id="1008807"/>
    <lineage>
        <taxon>Eukaryota</taxon>
        <taxon>Discoba</taxon>
        <taxon>Heterolobosea</taxon>
        <taxon>Tetramitia</taxon>
        <taxon>Eutetramitia</taxon>
        <taxon>Acrasidae</taxon>
        <taxon>Acrasis</taxon>
    </lineage>
</organism>
<comment type="similarity">
    <text evidence="2 11">Belongs to the UQCRQ/QCR8 family.</text>
</comment>
<keyword evidence="9 11" id="KW-0496">Mitochondrion</keyword>
<evidence type="ECO:0000256" key="8">
    <source>
        <dbReference type="ARBA" id="ARBA00022989"/>
    </source>
</evidence>
<proteinExistence type="inferred from homology"/>
<gene>
    <name evidence="12" type="ORF">AKO1_015777</name>
</gene>
<dbReference type="SUPFAM" id="SSF81508">
    <property type="entry name" value="Ubiquinone-binding protein QP-C of cytochrome bc1 complex (Ubiquinol-cytochrome c reductase)"/>
    <property type="match status" value="1"/>
</dbReference>
<protein>
    <recommendedName>
        <fullName evidence="11">Cytochrome b-c1 complex subunit 8</fullName>
    </recommendedName>
    <alternativeName>
        <fullName evidence="11">Complex III subunit 8</fullName>
    </alternativeName>
</protein>
<dbReference type="EMBL" id="JAOPGA020001448">
    <property type="protein sequence ID" value="KAL0488535.1"/>
    <property type="molecule type" value="Genomic_DNA"/>
</dbReference>
<evidence type="ECO:0000256" key="6">
    <source>
        <dbReference type="ARBA" id="ARBA00022792"/>
    </source>
</evidence>
<evidence type="ECO:0000256" key="2">
    <source>
        <dbReference type="ARBA" id="ARBA00007668"/>
    </source>
</evidence>
<dbReference type="GO" id="GO:0045275">
    <property type="term" value="C:respiratory chain complex III"/>
    <property type="evidence" value="ECO:0007669"/>
    <property type="project" value="UniProtKB-UniRule"/>
</dbReference>
<name>A0AAW2ZIB3_9EUKA</name>
<comment type="subcellular location">
    <subcellularLocation>
        <location evidence="1 11">Mitochondrion inner membrane</location>
        <topology evidence="1 11">Single-pass membrane protein</topology>
    </subcellularLocation>
</comment>
<evidence type="ECO:0000313" key="12">
    <source>
        <dbReference type="EMBL" id="KAL0488535.1"/>
    </source>
</evidence>
<evidence type="ECO:0000256" key="7">
    <source>
        <dbReference type="ARBA" id="ARBA00022982"/>
    </source>
</evidence>
<evidence type="ECO:0000256" key="1">
    <source>
        <dbReference type="ARBA" id="ARBA00004434"/>
    </source>
</evidence>
<dbReference type="Pfam" id="PF02939">
    <property type="entry name" value="UcrQ"/>
    <property type="match status" value="1"/>
</dbReference>
<dbReference type="InterPro" id="IPR036642">
    <property type="entry name" value="Cyt_bc1_su8_sf"/>
</dbReference>